<dbReference type="Proteomes" id="UP000887565">
    <property type="component" value="Unplaced"/>
</dbReference>
<dbReference type="WBParaSite" id="nRc.2.0.1.t46234-RA">
    <property type="protein sequence ID" value="nRc.2.0.1.t46234-RA"/>
    <property type="gene ID" value="nRc.2.0.1.g46234"/>
</dbReference>
<evidence type="ECO:0000313" key="3">
    <source>
        <dbReference type="WBParaSite" id="nRc.2.0.1.t46234-RA"/>
    </source>
</evidence>
<accession>A0A915L5B1</accession>
<dbReference type="AlphaFoldDB" id="A0A915L5B1"/>
<organism evidence="2 3">
    <name type="scientific">Romanomermis culicivorax</name>
    <name type="common">Nematode worm</name>
    <dbReference type="NCBI Taxonomy" id="13658"/>
    <lineage>
        <taxon>Eukaryota</taxon>
        <taxon>Metazoa</taxon>
        <taxon>Ecdysozoa</taxon>
        <taxon>Nematoda</taxon>
        <taxon>Enoplea</taxon>
        <taxon>Dorylaimia</taxon>
        <taxon>Mermithida</taxon>
        <taxon>Mermithoidea</taxon>
        <taxon>Mermithidae</taxon>
        <taxon>Romanomermis</taxon>
    </lineage>
</organism>
<sequence>MSDDDEPPLENSNMDNDSAFEKDDNIEDDSGIDKDLNDNGGNSVCFQLKNKLKNNRRNLKWLKVNKNKSKAQKKRNELTTTIWVHHCPAETCNRHCNDILQ</sequence>
<protein>
    <submittedName>
        <fullName evidence="3">Uncharacterized protein</fullName>
    </submittedName>
</protein>
<evidence type="ECO:0000313" key="2">
    <source>
        <dbReference type="Proteomes" id="UP000887565"/>
    </source>
</evidence>
<evidence type="ECO:0000256" key="1">
    <source>
        <dbReference type="SAM" id="MobiDB-lite"/>
    </source>
</evidence>
<reference evidence="3" key="1">
    <citation type="submission" date="2022-11" db="UniProtKB">
        <authorList>
            <consortium name="WormBaseParasite"/>
        </authorList>
    </citation>
    <scope>IDENTIFICATION</scope>
</reference>
<name>A0A915L5B1_ROMCU</name>
<feature type="region of interest" description="Disordered" evidence="1">
    <location>
        <begin position="1"/>
        <end position="40"/>
    </location>
</feature>
<keyword evidence="2" id="KW-1185">Reference proteome</keyword>
<proteinExistence type="predicted"/>